<organism evidence="5">
    <name type="scientific">Alexandrium monilatum</name>
    <dbReference type="NCBI Taxonomy" id="311494"/>
    <lineage>
        <taxon>Eukaryota</taxon>
        <taxon>Sar</taxon>
        <taxon>Alveolata</taxon>
        <taxon>Dinophyceae</taxon>
        <taxon>Gonyaulacales</taxon>
        <taxon>Pyrocystaceae</taxon>
        <taxon>Alexandrium</taxon>
    </lineage>
</organism>
<feature type="region of interest" description="Disordered" evidence="4">
    <location>
        <begin position="853"/>
        <end position="877"/>
    </location>
</feature>
<feature type="region of interest" description="Disordered" evidence="4">
    <location>
        <begin position="236"/>
        <end position="274"/>
    </location>
</feature>
<evidence type="ECO:0000256" key="4">
    <source>
        <dbReference type="SAM" id="MobiDB-lite"/>
    </source>
</evidence>
<evidence type="ECO:0000256" key="3">
    <source>
        <dbReference type="ARBA" id="ARBA00023187"/>
    </source>
</evidence>
<dbReference type="SUPFAM" id="SSF54928">
    <property type="entry name" value="RNA-binding domain, RBD"/>
    <property type="match status" value="1"/>
</dbReference>
<evidence type="ECO:0008006" key="6">
    <source>
        <dbReference type="Google" id="ProtNLM"/>
    </source>
</evidence>
<dbReference type="EMBL" id="HBNR01012269">
    <property type="protein sequence ID" value="CAE4568305.1"/>
    <property type="molecule type" value="Transcribed_RNA"/>
</dbReference>
<feature type="compositionally biased region" description="Low complexity" evidence="4">
    <location>
        <begin position="610"/>
        <end position="629"/>
    </location>
</feature>
<gene>
    <name evidence="5" type="ORF">AMON00008_LOCUS7924</name>
</gene>
<dbReference type="GO" id="GO:0008380">
    <property type="term" value="P:RNA splicing"/>
    <property type="evidence" value="ECO:0007669"/>
    <property type="project" value="UniProtKB-KW"/>
</dbReference>
<protein>
    <recommendedName>
        <fullName evidence="6">RRM domain-containing protein</fullName>
    </recommendedName>
</protein>
<feature type="region of interest" description="Disordered" evidence="4">
    <location>
        <begin position="133"/>
        <end position="173"/>
    </location>
</feature>
<feature type="region of interest" description="Disordered" evidence="4">
    <location>
        <begin position="449"/>
        <end position="485"/>
    </location>
</feature>
<feature type="compositionally biased region" description="Pro residues" evidence="4">
    <location>
        <begin position="135"/>
        <end position="145"/>
    </location>
</feature>
<evidence type="ECO:0000313" key="5">
    <source>
        <dbReference type="EMBL" id="CAE4568305.1"/>
    </source>
</evidence>
<feature type="region of interest" description="Disordered" evidence="4">
    <location>
        <begin position="562"/>
        <end position="710"/>
    </location>
</feature>
<feature type="compositionally biased region" description="Basic and acidic residues" evidence="4">
    <location>
        <begin position="693"/>
        <end position="704"/>
    </location>
</feature>
<name>A0A7S4URP2_9DINO</name>
<feature type="compositionally biased region" description="Low complexity" evidence="4">
    <location>
        <begin position="654"/>
        <end position="666"/>
    </location>
</feature>
<dbReference type="AlphaFoldDB" id="A0A7S4URP2"/>
<dbReference type="Gene3D" id="3.30.70.330">
    <property type="match status" value="2"/>
</dbReference>
<dbReference type="PANTHER" id="PTHR23139">
    <property type="entry name" value="RNA-BINDING PROTEIN"/>
    <property type="match status" value="1"/>
</dbReference>
<feature type="region of interest" description="Disordered" evidence="4">
    <location>
        <begin position="291"/>
        <end position="310"/>
    </location>
</feature>
<feature type="compositionally biased region" description="Low complexity" evidence="4">
    <location>
        <begin position="579"/>
        <end position="593"/>
    </location>
</feature>
<dbReference type="InterPro" id="IPR012677">
    <property type="entry name" value="Nucleotide-bd_a/b_plait_sf"/>
</dbReference>
<feature type="compositionally biased region" description="Basic and acidic residues" evidence="4">
    <location>
        <begin position="853"/>
        <end position="866"/>
    </location>
</feature>
<dbReference type="InterPro" id="IPR035979">
    <property type="entry name" value="RBD_domain_sf"/>
</dbReference>
<feature type="region of interest" description="Disordered" evidence="4">
    <location>
        <begin position="40"/>
        <end position="68"/>
    </location>
</feature>
<keyword evidence="2" id="KW-0694">RNA-binding</keyword>
<feature type="compositionally biased region" description="Pro residues" evidence="4">
    <location>
        <begin position="594"/>
        <end position="609"/>
    </location>
</feature>
<evidence type="ECO:0000256" key="1">
    <source>
        <dbReference type="ARBA" id="ARBA00022664"/>
    </source>
</evidence>
<evidence type="ECO:0000256" key="2">
    <source>
        <dbReference type="ARBA" id="ARBA00022884"/>
    </source>
</evidence>
<sequence length="1073" mass="106849">MVRALLAAQHGTATNFSVTEFPCPKASDWCFWTSEGKQFVVNSDEPPPPEEVPEGEEDKPDQHLVKRAPPEGARWRLLRAGLRDQFSMVYKATRLRKLEKAIKKKDKVQVQSLLDQLMNRAPEALAKAAQELLAPTPPPKPPPQPVGAAAKAPTQAAPLGGTGPLAPPLAPPLPGLPALASTLPGAPGTAPLGAIQTLPGLGPVPGATTAPAGLGLPAPGLASSAPGLAPLRPAAGTAPGAFGSGPGPFSTGPGALSTGPGQCAAGGQEPPHKAPALQLDTAKLVPARPEIMRKQPPPSGGPGSPGFVEAWAKSSVGPDWRTGKGGPLSGAAEQALSPKVPAMALDPFTKPPAVPEGGAMPKVAVLAPTGPPETSAVALSKAAAAAEGFGGLPPTTQGEAIGNGLSLAAGPSSIPTKAAPGAMPEAISKLSTPRPVSAASQPAASSGLLAPGAVGGGSGAGPLEKPWSTAGVLPPTKAPPPAGLNTPQWKAVPGVAVTPVPAPTAATASTALPTKAPPPVYPVLGPLPGVGEPVVKAPGPAGLAAPLPTKAPPPFVPAAGSAVPGVASAAPGAPPAGPAPVATGSPLPDSSAAPAPPAPLASPIGPDPGPLAEATKAAALAAPKASSGTEEPPSEAPWKKRRRGRGSTGGEGPGTPSAAPAGPEAPATDRPTERPSAVEGGRPEKAAPGGPTEPKRGTADRAAAERIAASAERAAAAARGDAAGDGGSDVLRRRVVVSNLPANAKLTELADFFTGAIFSATGHTLAAQWQSGEASKVVIRVELAGGASSLGASRVAEMTFGTALGAAVCVALNGIQFQGKALALKRPKGYTGSQQRPKLQGVSIKDLIAADSDKRGSAGGKADEGPVRPSGSGSSVKLSGIPASMGSKSVFDLLQQFGGPLQSLNLSMNKDTGEHLGKGVAEYVDRSSAVEAVSFSPLLGFIEVRHHEVGDTPLASKRQRRSRFDEEEEMDLGPFEAALQQREQAQKGATPADEAIDLGPFEAVLPPKKQDALEAAEDLGPFEALLPPHRPGTEATDAAVEDLGPFEAVLPPAKATVSEAELPPTKTTVSEAS</sequence>
<keyword evidence="1" id="KW-0507">mRNA processing</keyword>
<feature type="compositionally biased region" description="Low complexity" evidence="4">
    <location>
        <begin position="236"/>
        <end position="255"/>
    </location>
</feature>
<feature type="compositionally biased region" description="Low complexity" evidence="4">
    <location>
        <begin position="562"/>
        <end position="571"/>
    </location>
</feature>
<reference evidence="5" key="1">
    <citation type="submission" date="2021-01" db="EMBL/GenBank/DDBJ databases">
        <authorList>
            <person name="Corre E."/>
            <person name="Pelletier E."/>
            <person name="Niang G."/>
            <person name="Scheremetjew M."/>
            <person name="Finn R."/>
            <person name="Kale V."/>
            <person name="Holt S."/>
            <person name="Cochrane G."/>
            <person name="Meng A."/>
            <person name="Brown T."/>
            <person name="Cohen L."/>
        </authorList>
    </citation>
    <scope>NUCLEOTIDE SEQUENCE</scope>
    <source>
        <strain evidence="5">CCMP3105</strain>
    </source>
</reference>
<accession>A0A7S4URP2</accession>
<proteinExistence type="predicted"/>
<feature type="compositionally biased region" description="Low complexity" evidence="4">
    <location>
        <begin position="146"/>
        <end position="159"/>
    </location>
</feature>
<feature type="compositionally biased region" description="Acidic residues" evidence="4">
    <location>
        <begin position="47"/>
        <end position="59"/>
    </location>
</feature>
<keyword evidence="3" id="KW-0508">mRNA splicing</keyword>
<dbReference type="GO" id="GO:0006397">
    <property type="term" value="P:mRNA processing"/>
    <property type="evidence" value="ECO:0007669"/>
    <property type="project" value="UniProtKB-KW"/>
</dbReference>
<dbReference type="GO" id="GO:0003723">
    <property type="term" value="F:RNA binding"/>
    <property type="evidence" value="ECO:0007669"/>
    <property type="project" value="UniProtKB-KW"/>
</dbReference>